<feature type="domain" description="Helitron helicase-like" evidence="1">
    <location>
        <begin position="114"/>
        <end position="240"/>
    </location>
</feature>
<dbReference type="PANTHER" id="PTHR45786:SF66">
    <property type="entry name" value="HOOK MOTIF PROTEIN, PUTATIVE-RELATED"/>
    <property type="match status" value="1"/>
</dbReference>
<keyword evidence="3" id="KW-1185">Reference proteome</keyword>
<dbReference type="Proteomes" id="UP001152484">
    <property type="component" value="Unassembled WGS sequence"/>
</dbReference>
<accession>A0A9P0YJN4</accession>
<name>A0A9P0YJN4_CUSEU</name>
<sequence>MAGKKIHEEGCVEFKLKLIGKRARDGRTYNLPSVLEVAALVVGDFDLSLGQRDILVETCTGRLQRINELHPSYLALQYPLLFPYGEDEFREDIPLCNRKSDHVRGRQMMSIREFLAYRLHERNTEISIILRAKKLFQQYVVDGYTLIESSRLSYIRNNQKQLRCEMFKGLNEALLRGDTNPATQAKRIILPSTFVGGERFMIQNYQDAMAICRWMGYPDLFITFTCNSKCPEIQGYLDERNLKPED</sequence>
<protein>
    <recommendedName>
        <fullName evidence="1">Helitron helicase-like domain-containing protein</fullName>
    </recommendedName>
</protein>
<gene>
    <name evidence="2" type="ORF">CEURO_LOCUS1795</name>
</gene>
<evidence type="ECO:0000313" key="2">
    <source>
        <dbReference type="EMBL" id="CAH9061763.1"/>
    </source>
</evidence>
<dbReference type="EMBL" id="CAMAPE010000004">
    <property type="protein sequence ID" value="CAH9061763.1"/>
    <property type="molecule type" value="Genomic_DNA"/>
</dbReference>
<dbReference type="AlphaFoldDB" id="A0A9P0YJN4"/>
<dbReference type="PANTHER" id="PTHR45786">
    <property type="entry name" value="DNA BINDING PROTEIN-LIKE"/>
    <property type="match status" value="1"/>
</dbReference>
<dbReference type="OrthoDB" id="1928976at2759"/>
<comment type="caution">
    <text evidence="2">The sequence shown here is derived from an EMBL/GenBank/DDBJ whole genome shotgun (WGS) entry which is preliminary data.</text>
</comment>
<dbReference type="Pfam" id="PF14214">
    <property type="entry name" value="Helitron_like_N"/>
    <property type="match status" value="1"/>
</dbReference>
<evidence type="ECO:0000259" key="1">
    <source>
        <dbReference type="Pfam" id="PF14214"/>
    </source>
</evidence>
<dbReference type="InterPro" id="IPR025476">
    <property type="entry name" value="Helitron_helicase-like"/>
</dbReference>
<evidence type="ECO:0000313" key="3">
    <source>
        <dbReference type="Proteomes" id="UP001152484"/>
    </source>
</evidence>
<proteinExistence type="predicted"/>
<reference evidence="2" key="1">
    <citation type="submission" date="2022-07" db="EMBL/GenBank/DDBJ databases">
        <authorList>
            <person name="Macas J."/>
            <person name="Novak P."/>
            <person name="Neumann P."/>
        </authorList>
    </citation>
    <scope>NUCLEOTIDE SEQUENCE</scope>
</reference>
<organism evidence="2 3">
    <name type="scientific">Cuscuta europaea</name>
    <name type="common">European dodder</name>
    <dbReference type="NCBI Taxonomy" id="41803"/>
    <lineage>
        <taxon>Eukaryota</taxon>
        <taxon>Viridiplantae</taxon>
        <taxon>Streptophyta</taxon>
        <taxon>Embryophyta</taxon>
        <taxon>Tracheophyta</taxon>
        <taxon>Spermatophyta</taxon>
        <taxon>Magnoliopsida</taxon>
        <taxon>eudicotyledons</taxon>
        <taxon>Gunneridae</taxon>
        <taxon>Pentapetalae</taxon>
        <taxon>asterids</taxon>
        <taxon>lamiids</taxon>
        <taxon>Solanales</taxon>
        <taxon>Convolvulaceae</taxon>
        <taxon>Cuscuteae</taxon>
        <taxon>Cuscuta</taxon>
        <taxon>Cuscuta subgen. Cuscuta</taxon>
    </lineage>
</organism>